<accession>A0A914XRB4</accession>
<dbReference type="WBParaSite" id="PSU_v2.g10535.t1">
    <property type="protein sequence ID" value="PSU_v2.g10535.t1"/>
    <property type="gene ID" value="PSU_v2.g10535"/>
</dbReference>
<feature type="region of interest" description="Disordered" evidence="1">
    <location>
        <begin position="27"/>
        <end position="46"/>
    </location>
</feature>
<organism evidence="2 3">
    <name type="scientific">Panagrolaimus superbus</name>
    <dbReference type="NCBI Taxonomy" id="310955"/>
    <lineage>
        <taxon>Eukaryota</taxon>
        <taxon>Metazoa</taxon>
        <taxon>Ecdysozoa</taxon>
        <taxon>Nematoda</taxon>
        <taxon>Chromadorea</taxon>
        <taxon>Rhabditida</taxon>
        <taxon>Tylenchina</taxon>
        <taxon>Panagrolaimomorpha</taxon>
        <taxon>Panagrolaimoidea</taxon>
        <taxon>Panagrolaimidae</taxon>
        <taxon>Panagrolaimus</taxon>
    </lineage>
</organism>
<evidence type="ECO:0000313" key="2">
    <source>
        <dbReference type="Proteomes" id="UP000887577"/>
    </source>
</evidence>
<feature type="region of interest" description="Disordered" evidence="1">
    <location>
        <begin position="70"/>
        <end position="104"/>
    </location>
</feature>
<proteinExistence type="predicted"/>
<dbReference type="Proteomes" id="UP000887577">
    <property type="component" value="Unplaced"/>
</dbReference>
<name>A0A914XRB4_9BILA</name>
<evidence type="ECO:0000313" key="3">
    <source>
        <dbReference type="WBParaSite" id="PSU_v2.g10535.t1"/>
    </source>
</evidence>
<protein>
    <submittedName>
        <fullName evidence="3">Uncharacterized protein</fullName>
    </submittedName>
</protein>
<keyword evidence="2" id="KW-1185">Reference proteome</keyword>
<feature type="compositionally biased region" description="Polar residues" evidence="1">
    <location>
        <begin position="83"/>
        <end position="104"/>
    </location>
</feature>
<sequence length="104" mass="11559">MTEGNRPKFPYLKKGVGQARYIKRNVILNPPPPDNLSPSNKTRTSTQTLSLIENLSPITKEPVINVRPTTAETNDSGVRDINLQISPSNDSGSVRTTVTTYHRR</sequence>
<reference evidence="3" key="1">
    <citation type="submission" date="2022-11" db="UniProtKB">
        <authorList>
            <consortium name="WormBaseParasite"/>
        </authorList>
    </citation>
    <scope>IDENTIFICATION</scope>
</reference>
<dbReference type="AlphaFoldDB" id="A0A914XRB4"/>
<evidence type="ECO:0000256" key="1">
    <source>
        <dbReference type="SAM" id="MobiDB-lite"/>
    </source>
</evidence>